<sequence>MNKHKLKNLFKIGILIFGISLLTNCQKQNDDLQETEQDNNSKYLLTRYKQKEFKDNTKLINKLSSLKEKTKKSNVSSKSKDNSSKIDLDLSEATYIEDLENDYHSYTFSIYNEEENFNIKNIVISLSEDGSYEAFIVTYYLTEEEKQIIDQGLYINLDDNMSIESLDIDQINMMSRGGSGGCTVFVTTEVNCSCHSDENHEEAACGHPDIVTQSYRIPSCHDGGGGSPVSSPFQPVVTSPTSTTDISAVISLKKYLILKKSERDWLNKNESIAIELNSFLVSNLSENAINEVKMRIAIEMLIDTDSKTLQYKENKGVFRNREALKHTHSAVDLSTGDVYYKLENGLHLLASANGSKINDDVKWTSDFPAEGYHYIYSEETEQYYEYRLPPADYPKADIDFLLKAFWSGVATTARYATPLEDIIILIDGKDFDGVEQNKAATAGFMIVGFIPGGKILKPISKGTGKVWKFVIKNGDKVFTRTVKELTKETLQHFDNYAEGAKDLLQEALRKGDILDDEIIIEVGQEIADLSAKKGSKLTWPEVKALFKRGNDFNDKARDIYKYNEVALKNGKRLDSYKPGQEIISRKATTLSNIKPETFKSYLQELINKYPKGAEINAPKFKGFFDNKVLDGDYFLEIPLSNKSFFENSTIFQQVLTQFNVDNNVLIRIKYLAE</sequence>
<dbReference type="Proteomes" id="UP001165381">
    <property type="component" value="Unassembled WGS sequence"/>
</dbReference>
<keyword evidence="2" id="KW-1185">Reference proteome</keyword>
<accession>A0ABT0QHU9</accession>
<protein>
    <recommendedName>
        <fullName evidence="3">Lipoprotein</fullName>
    </recommendedName>
</protein>
<name>A0ABT0QHU9_9FLAO</name>
<proteinExistence type="predicted"/>
<gene>
    <name evidence="1" type="ORF">M3P09_16280</name>
</gene>
<comment type="caution">
    <text evidence="1">The sequence shown here is derived from an EMBL/GenBank/DDBJ whole genome shotgun (WGS) entry which is preliminary data.</text>
</comment>
<dbReference type="EMBL" id="JAMFLZ010000009">
    <property type="protein sequence ID" value="MCL6296566.1"/>
    <property type="molecule type" value="Genomic_DNA"/>
</dbReference>
<organism evidence="1 2">
    <name type="scientific">Jejuia spongiicola</name>
    <dbReference type="NCBI Taxonomy" id="2942207"/>
    <lineage>
        <taxon>Bacteria</taxon>
        <taxon>Pseudomonadati</taxon>
        <taxon>Bacteroidota</taxon>
        <taxon>Flavobacteriia</taxon>
        <taxon>Flavobacteriales</taxon>
        <taxon>Flavobacteriaceae</taxon>
        <taxon>Jejuia</taxon>
    </lineage>
</organism>
<evidence type="ECO:0000313" key="1">
    <source>
        <dbReference type="EMBL" id="MCL6296566.1"/>
    </source>
</evidence>
<evidence type="ECO:0008006" key="3">
    <source>
        <dbReference type="Google" id="ProtNLM"/>
    </source>
</evidence>
<reference evidence="1" key="1">
    <citation type="submission" date="2022-05" db="EMBL/GenBank/DDBJ databases">
        <authorList>
            <person name="Park J.-S."/>
        </authorList>
    </citation>
    <scope>NUCLEOTIDE SEQUENCE</scope>
    <source>
        <strain evidence="1">2012CJ34-3</strain>
    </source>
</reference>
<evidence type="ECO:0000313" key="2">
    <source>
        <dbReference type="Proteomes" id="UP001165381"/>
    </source>
</evidence>
<dbReference type="RefSeq" id="WP_249973932.1">
    <property type="nucleotide sequence ID" value="NZ_JAMFLZ010000009.1"/>
</dbReference>